<reference evidence="1 2" key="1">
    <citation type="submission" date="2019-11" db="EMBL/GenBank/DDBJ databases">
        <title>Type strains purchased from KCTC, JCM and DSMZ.</title>
        <authorList>
            <person name="Lu H."/>
        </authorList>
    </citation>
    <scope>NUCLEOTIDE SEQUENCE [LARGE SCALE GENOMIC DNA]</scope>
    <source>
        <strain evidence="1 2">KCTC 52429</strain>
    </source>
</reference>
<evidence type="ECO:0000313" key="1">
    <source>
        <dbReference type="EMBL" id="MTV54117.1"/>
    </source>
</evidence>
<gene>
    <name evidence="1" type="ORF">GM672_15405</name>
</gene>
<dbReference type="Proteomes" id="UP000430634">
    <property type="component" value="Unassembled WGS sequence"/>
</dbReference>
<dbReference type="AlphaFoldDB" id="A0A6I3T3I6"/>
<evidence type="ECO:0000313" key="2">
    <source>
        <dbReference type="Proteomes" id="UP000430634"/>
    </source>
</evidence>
<protein>
    <submittedName>
        <fullName evidence="1">Uncharacterized protein</fullName>
    </submittedName>
</protein>
<dbReference type="EMBL" id="WNKZ01000043">
    <property type="protein sequence ID" value="MTV54117.1"/>
    <property type="molecule type" value="Genomic_DNA"/>
</dbReference>
<accession>A0A6I3T3I6</accession>
<comment type="caution">
    <text evidence="1">The sequence shown here is derived from an EMBL/GenBank/DDBJ whole genome shotgun (WGS) entry which is preliminary data.</text>
</comment>
<organism evidence="1 2">
    <name type="scientific">Pseudoduganella buxea</name>
    <dbReference type="NCBI Taxonomy" id="1949069"/>
    <lineage>
        <taxon>Bacteria</taxon>
        <taxon>Pseudomonadati</taxon>
        <taxon>Pseudomonadota</taxon>
        <taxon>Betaproteobacteria</taxon>
        <taxon>Burkholderiales</taxon>
        <taxon>Oxalobacteraceae</taxon>
        <taxon>Telluria group</taxon>
        <taxon>Pseudoduganella</taxon>
    </lineage>
</organism>
<name>A0A6I3T3I6_9BURK</name>
<sequence length="123" mass="13094">MRILSGNNYAVGEVMSAASSGCTTAPEGEDTYSFTMPMGMTVKSTLEANNSTSISIFNSAGENVMFWNSGTWVSCMVIGTGVGMMVTSFSMNPLLGTLAAKLAQYGCTHYVNRTYEDGDSYIC</sequence>
<proteinExistence type="predicted"/>